<feature type="domain" description="HTH myb-type" evidence="7">
    <location>
        <begin position="62"/>
        <end position="116"/>
    </location>
</feature>
<dbReference type="InterPro" id="IPR009057">
    <property type="entry name" value="Homeodomain-like_sf"/>
</dbReference>
<evidence type="ECO:0000256" key="4">
    <source>
        <dbReference type="ARBA" id="ARBA00023242"/>
    </source>
</evidence>
<dbReference type="PROSITE" id="PS50090">
    <property type="entry name" value="MYB_LIKE"/>
    <property type="match status" value="2"/>
</dbReference>
<keyword evidence="9" id="KW-1185">Reference proteome</keyword>
<dbReference type="InterPro" id="IPR015495">
    <property type="entry name" value="Myb_TF_plants"/>
</dbReference>
<dbReference type="PANTHER" id="PTHR47999">
    <property type="entry name" value="TRANSCRIPTION FACTOR MYB8-RELATED-RELATED"/>
    <property type="match status" value="1"/>
</dbReference>
<dbReference type="Pfam" id="PF00249">
    <property type="entry name" value="Myb_DNA-binding"/>
    <property type="match status" value="2"/>
</dbReference>
<evidence type="ECO:0000256" key="2">
    <source>
        <dbReference type="ARBA" id="ARBA00022737"/>
    </source>
</evidence>
<dbReference type="OrthoDB" id="2143914at2759"/>
<sequence>MGRSSRCEKDGLRRGAWTDAEDQILLDYVREHGEGRWEKLSREAGLKRCGKSCRLRWLNYLRPDIKRGNITQEEEDLIIRLHKLLGNRWSLIAGRLPGRTDNEIKNYWNSILRKNAQENQSERSRNKRKTTEDLAAEAASSVETDSHFSKEEVRPTNNGIEEKNTEAESDCHNGFLRKTSDSDMPRNFITDLNEGQLSISEFLHTDFTKLCELNMKIVDCMNSCRNGSLMSTPTTEAPLHLEELLNDWEAYDFYLP</sequence>
<feature type="domain" description="Myb-like" evidence="6">
    <location>
        <begin position="9"/>
        <end position="61"/>
    </location>
</feature>
<gene>
    <name evidence="8" type="ORF">DVH24_020510</name>
</gene>
<organism evidence="8 9">
    <name type="scientific">Malus domestica</name>
    <name type="common">Apple</name>
    <name type="synonym">Pyrus malus</name>
    <dbReference type="NCBI Taxonomy" id="3750"/>
    <lineage>
        <taxon>Eukaryota</taxon>
        <taxon>Viridiplantae</taxon>
        <taxon>Streptophyta</taxon>
        <taxon>Embryophyta</taxon>
        <taxon>Tracheophyta</taxon>
        <taxon>Spermatophyta</taxon>
        <taxon>Magnoliopsida</taxon>
        <taxon>eudicotyledons</taxon>
        <taxon>Gunneridae</taxon>
        <taxon>Pentapetalae</taxon>
        <taxon>rosids</taxon>
        <taxon>fabids</taxon>
        <taxon>Rosales</taxon>
        <taxon>Rosaceae</taxon>
        <taxon>Amygdaloideae</taxon>
        <taxon>Maleae</taxon>
        <taxon>Malus</taxon>
    </lineage>
</organism>
<evidence type="ECO:0008006" key="10">
    <source>
        <dbReference type="Google" id="ProtNLM"/>
    </source>
</evidence>
<dbReference type="InterPro" id="IPR001005">
    <property type="entry name" value="SANT/Myb"/>
</dbReference>
<keyword evidence="2" id="KW-0677">Repeat</keyword>
<feature type="domain" description="HTH myb-type" evidence="7">
    <location>
        <begin position="9"/>
        <end position="61"/>
    </location>
</feature>
<dbReference type="Proteomes" id="UP000290289">
    <property type="component" value="Chromosome 8"/>
</dbReference>
<dbReference type="AlphaFoldDB" id="A0A498J9T8"/>
<dbReference type="CDD" id="cd00167">
    <property type="entry name" value="SANT"/>
    <property type="match status" value="2"/>
</dbReference>
<protein>
    <recommendedName>
        <fullName evidence="10">MYB domain class transcription factor</fullName>
    </recommendedName>
</protein>
<evidence type="ECO:0000313" key="9">
    <source>
        <dbReference type="Proteomes" id="UP000290289"/>
    </source>
</evidence>
<reference evidence="8 9" key="1">
    <citation type="submission" date="2018-10" db="EMBL/GenBank/DDBJ databases">
        <title>A high-quality apple genome assembly.</title>
        <authorList>
            <person name="Hu J."/>
        </authorList>
    </citation>
    <scope>NUCLEOTIDE SEQUENCE [LARGE SCALE GENOMIC DNA]</scope>
    <source>
        <strain evidence="9">cv. HFTH1</strain>
        <tissue evidence="8">Young leaf</tissue>
    </source>
</reference>
<feature type="domain" description="Myb-like" evidence="6">
    <location>
        <begin position="62"/>
        <end position="112"/>
    </location>
</feature>
<dbReference type="Gene3D" id="1.10.10.60">
    <property type="entry name" value="Homeodomain-like"/>
    <property type="match status" value="2"/>
</dbReference>
<evidence type="ECO:0000256" key="5">
    <source>
        <dbReference type="SAM" id="MobiDB-lite"/>
    </source>
</evidence>
<dbReference type="Gramene" id="mRNA:MD08G0061400">
    <property type="protein sequence ID" value="mRNA:MD08G0061400"/>
    <property type="gene ID" value="MD08G0061400"/>
</dbReference>
<comment type="caution">
    <text evidence="8">The sequence shown here is derived from an EMBL/GenBank/DDBJ whole genome shotgun (WGS) entry which is preliminary data.</text>
</comment>
<dbReference type="InterPro" id="IPR017930">
    <property type="entry name" value="Myb_dom"/>
</dbReference>
<evidence type="ECO:0000256" key="1">
    <source>
        <dbReference type="ARBA" id="ARBA00004123"/>
    </source>
</evidence>
<dbReference type="PROSITE" id="PS51294">
    <property type="entry name" value="HTH_MYB"/>
    <property type="match status" value="2"/>
</dbReference>
<feature type="compositionally biased region" description="Basic and acidic residues" evidence="5">
    <location>
        <begin position="144"/>
        <end position="168"/>
    </location>
</feature>
<proteinExistence type="predicted"/>
<dbReference type="GO" id="GO:0003677">
    <property type="term" value="F:DNA binding"/>
    <property type="evidence" value="ECO:0007669"/>
    <property type="project" value="UniProtKB-KW"/>
</dbReference>
<feature type="region of interest" description="Disordered" evidence="5">
    <location>
        <begin position="116"/>
        <end position="168"/>
    </location>
</feature>
<evidence type="ECO:0000259" key="7">
    <source>
        <dbReference type="PROSITE" id="PS51294"/>
    </source>
</evidence>
<dbReference type="STRING" id="3750.A0A498J9T8"/>
<comment type="subcellular location">
    <subcellularLocation>
        <location evidence="1">Nucleus</location>
    </subcellularLocation>
</comment>
<accession>A0A498J9T8</accession>
<keyword evidence="4" id="KW-0539">Nucleus</keyword>
<dbReference type="FunFam" id="1.10.10.60:FF:000001">
    <property type="entry name" value="MYB-related transcription factor"/>
    <property type="match status" value="1"/>
</dbReference>
<evidence type="ECO:0000256" key="3">
    <source>
        <dbReference type="ARBA" id="ARBA00023125"/>
    </source>
</evidence>
<dbReference type="GO" id="GO:0005634">
    <property type="term" value="C:nucleus"/>
    <property type="evidence" value="ECO:0007669"/>
    <property type="project" value="UniProtKB-SubCell"/>
</dbReference>
<dbReference type="EMBL" id="RDQH01000334">
    <property type="protein sequence ID" value="RXH91487.1"/>
    <property type="molecule type" value="Genomic_DNA"/>
</dbReference>
<dbReference type="SUPFAM" id="SSF46689">
    <property type="entry name" value="Homeodomain-like"/>
    <property type="match status" value="1"/>
</dbReference>
<feature type="compositionally biased region" description="Basic and acidic residues" evidence="5">
    <location>
        <begin position="120"/>
        <end position="132"/>
    </location>
</feature>
<evidence type="ECO:0000259" key="6">
    <source>
        <dbReference type="PROSITE" id="PS50090"/>
    </source>
</evidence>
<evidence type="ECO:0000313" key="8">
    <source>
        <dbReference type="EMBL" id="RXH91487.1"/>
    </source>
</evidence>
<dbReference type="SMART" id="SM00717">
    <property type="entry name" value="SANT"/>
    <property type="match status" value="2"/>
</dbReference>
<dbReference type="PANTHER" id="PTHR47999:SF96">
    <property type="entry name" value="TRANSCRIPTION REPRESSOR MYB6-LIKE"/>
    <property type="match status" value="1"/>
</dbReference>
<keyword evidence="3" id="KW-0238">DNA-binding</keyword>
<dbReference type="SMR" id="A0A498J9T8"/>
<name>A0A498J9T8_MALDO</name>